<feature type="transmembrane region" description="Helical" evidence="1">
    <location>
        <begin position="20"/>
        <end position="39"/>
    </location>
</feature>
<keyword evidence="1" id="KW-0472">Membrane</keyword>
<dbReference type="RefSeq" id="WP_254295094.1">
    <property type="nucleotide sequence ID" value="NZ_JAMLDX010000014.1"/>
</dbReference>
<dbReference type="PIRSF" id="PIRSF030771">
    <property type="entry name" value="UCP030771"/>
    <property type="match status" value="1"/>
</dbReference>
<reference evidence="2" key="1">
    <citation type="submission" date="2022-05" db="EMBL/GenBank/DDBJ databases">
        <title>Sphingomonas sp. strain MG17 Genome sequencing and assembly.</title>
        <authorList>
            <person name="Kim I."/>
        </authorList>
    </citation>
    <scope>NUCLEOTIDE SEQUENCE</scope>
    <source>
        <strain evidence="2">MG17</strain>
    </source>
</reference>
<keyword evidence="1" id="KW-1133">Transmembrane helix</keyword>
<gene>
    <name evidence="2" type="ORF">M9978_16440</name>
</gene>
<keyword evidence="1" id="KW-0812">Transmembrane</keyword>
<dbReference type="InterPro" id="IPR011231">
    <property type="entry name" value="Phage_VT1-Sakai_H0018"/>
</dbReference>
<protein>
    <submittedName>
        <fullName evidence="2">DUF2190 family protein</fullName>
    </submittedName>
</protein>
<accession>A0A9X2HU46</accession>
<keyword evidence="3" id="KW-1185">Reference proteome</keyword>
<dbReference type="Pfam" id="PF09956">
    <property type="entry name" value="Phage_cement_2"/>
    <property type="match status" value="1"/>
</dbReference>
<proteinExistence type="predicted"/>
<sequence length="110" mass="11367">MKGYIQDGDTITLTAPYDVVSGGGALVGAIFAAALQPVLSGKTGEFRRRGVMDLAKATGEAWTQGQKVYWDNTAKKLTTTSTSNTLVGAAAQAQASNDTVGRAMITGQVV</sequence>
<comment type="caution">
    <text evidence="2">The sequence shown here is derived from an EMBL/GenBank/DDBJ whole genome shotgun (WGS) entry which is preliminary data.</text>
</comment>
<dbReference type="Proteomes" id="UP001139451">
    <property type="component" value="Unassembled WGS sequence"/>
</dbReference>
<evidence type="ECO:0000256" key="1">
    <source>
        <dbReference type="SAM" id="Phobius"/>
    </source>
</evidence>
<dbReference type="EMBL" id="JAMLDX010000014">
    <property type="protein sequence ID" value="MCP3732015.1"/>
    <property type="molecule type" value="Genomic_DNA"/>
</dbReference>
<evidence type="ECO:0000313" key="2">
    <source>
        <dbReference type="EMBL" id="MCP3732015.1"/>
    </source>
</evidence>
<evidence type="ECO:0000313" key="3">
    <source>
        <dbReference type="Proteomes" id="UP001139451"/>
    </source>
</evidence>
<organism evidence="2 3">
    <name type="scientific">Sphingomonas tagetis</name>
    <dbReference type="NCBI Taxonomy" id="2949092"/>
    <lineage>
        <taxon>Bacteria</taxon>
        <taxon>Pseudomonadati</taxon>
        <taxon>Pseudomonadota</taxon>
        <taxon>Alphaproteobacteria</taxon>
        <taxon>Sphingomonadales</taxon>
        <taxon>Sphingomonadaceae</taxon>
        <taxon>Sphingomonas</taxon>
    </lineage>
</organism>
<dbReference type="AlphaFoldDB" id="A0A9X2HU46"/>
<name>A0A9X2HU46_9SPHN</name>